<name>A0A1G8R4W3_9GAMM</name>
<dbReference type="NCBIfam" id="NF041907">
    <property type="entry name" value="CLCA_X"/>
    <property type="match status" value="1"/>
</dbReference>
<evidence type="ECO:0000313" key="2">
    <source>
        <dbReference type="EMBL" id="SDJ11873.1"/>
    </source>
</evidence>
<dbReference type="Proteomes" id="UP000199527">
    <property type="component" value="Unassembled WGS sequence"/>
</dbReference>
<accession>A0A1G8R4W3</accession>
<dbReference type="Pfam" id="PF18796">
    <property type="entry name" value="LPD1"/>
    <property type="match status" value="1"/>
</dbReference>
<organism evidence="2 3">
    <name type="scientific">Ferrimonas sediminum</name>
    <dbReference type="NCBI Taxonomy" id="718193"/>
    <lineage>
        <taxon>Bacteria</taxon>
        <taxon>Pseudomonadati</taxon>
        <taxon>Pseudomonadota</taxon>
        <taxon>Gammaproteobacteria</taxon>
        <taxon>Alteromonadales</taxon>
        <taxon>Ferrimonadaceae</taxon>
        <taxon>Ferrimonas</taxon>
    </lineage>
</organism>
<gene>
    <name evidence="2" type="ORF">SAMN04488540_10556</name>
</gene>
<keyword evidence="3" id="KW-1185">Reference proteome</keyword>
<dbReference type="EMBL" id="FNEM01000005">
    <property type="protein sequence ID" value="SDJ11873.1"/>
    <property type="molecule type" value="Genomic_DNA"/>
</dbReference>
<protein>
    <recommendedName>
        <fullName evidence="1">Large polyvalent protein-associated domain-containing protein</fullName>
    </recommendedName>
</protein>
<evidence type="ECO:0000259" key="1">
    <source>
        <dbReference type="Pfam" id="PF18796"/>
    </source>
</evidence>
<dbReference type="AlphaFoldDB" id="A0A1G8R4W3"/>
<evidence type="ECO:0000313" key="3">
    <source>
        <dbReference type="Proteomes" id="UP000199527"/>
    </source>
</evidence>
<reference evidence="3" key="1">
    <citation type="submission" date="2016-10" db="EMBL/GenBank/DDBJ databases">
        <authorList>
            <person name="Varghese N."/>
            <person name="Submissions S."/>
        </authorList>
    </citation>
    <scope>NUCLEOTIDE SEQUENCE [LARGE SCALE GENOMIC DNA]</scope>
    <source>
        <strain evidence="3">DSM 23317</strain>
    </source>
</reference>
<dbReference type="InterPro" id="IPR041047">
    <property type="entry name" value="LPD1"/>
</dbReference>
<sequence>MGYRSGMNRPLPSTALSRSYYRRGPDYRFGDDVSFADIRDQFGLAGVRLGRWVNKQEQQLAANLVFDAMADLAYILNVPPTVIGLRGQLKLAFGSGGHRHSQAHYAPGDRTLALAKNAGAGALAHEFWHAFDHHVADKAFARGADREVAFASHLWLLNVPMLSHPLNRALSSLFNEVFAPNNDDHGDFVERALALDEQLGRRYFSLPTELMARAFEACIQAHPQIQNHYLVSGTQAGKMATAGAYPSPQHRHQIHCRLQDYFASLGKALYSQ</sequence>
<proteinExistence type="predicted"/>
<feature type="domain" description="Large polyvalent protein-associated" evidence="1">
    <location>
        <begin position="195"/>
        <end position="269"/>
    </location>
</feature>